<dbReference type="SUPFAM" id="SSF53335">
    <property type="entry name" value="S-adenosyl-L-methionine-dependent methyltransferases"/>
    <property type="match status" value="1"/>
</dbReference>
<protein>
    <recommendedName>
        <fullName evidence="3">Class I SAM-dependent methyltransferase</fullName>
    </recommendedName>
</protein>
<dbReference type="InterPro" id="IPR029063">
    <property type="entry name" value="SAM-dependent_MTases_sf"/>
</dbReference>
<evidence type="ECO:0000313" key="2">
    <source>
        <dbReference type="Proteomes" id="UP000195766"/>
    </source>
</evidence>
<proteinExistence type="predicted"/>
<dbReference type="RefSeq" id="WP_087140009.1">
    <property type="nucleotide sequence ID" value="NZ_FUIE01000034.1"/>
</dbReference>
<evidence type="ECO:0000313" key="1">
    <source>
        <dbReference type="EMBL" id="SJM57691.1"/>
    </source>
</evidence>
<dbReference type="AlphaFoldDB" id="A0A1R4FPD6"/>
<name>A0A1R4FPD6_BREDI</name>
<gene>
    <name evidence="1" type="ORF">FM111_06040</name>
</gene>
<evidence type="ECO:0008006" key="3">
    <source>
        <dbReference type="Google" id="ProtNLM"/>
    </source>
</evidence>
<dbReference type="OrthoDB" id="7558956at2"/>
<sequence length="250" mass="28064">MSLFDHVEALQGDIPWGRFLDAGTGVNSSLWSTDLTTEAWTGVTAAAGHADQVRASVGARFRTQDRLLLGNWTDETLLAGEVHDTVLADYLIGAVEGFAPYFQQLLVRRLRPLTGRRLYVVGLDPYVVGPADTDEARMVREIGRLRDAVLMLANETPYREYPAEWMLNALAGAGFRVLSARRFPNRYKAKWVNGQLDMTLRRLPFVADQSLALRLRETVEEMRRRALALCDERCGLRHGADYVIACEPIN</sequence>
<organism evidence="1 2">
    <name type="scientific">Brevundimonas diminuta 3F5N</name>
    <dbReference type="NCBI Taxonomy" id="1255603"/>
    <lineage>
        <taxon>Bacteria</taxon>
        <taxon>Pseudomonadati</taxon>
        <taxon>Pseudomonadota</taxon>
        <taxon>Alphaproteobacteria</taxon>
        <taxon>Caulobacterales</taxon>
        <taxon>Caulobacteraceae</taxon>
        <taxon>Brevundimonas</taxon>
    </lineage>
</organism>
<accession>A0A1R4FPD6</accession>
<dbReference type="EMBL" id="FUIE01000034">
    <property type="protein sequence ID" value="SJM57691.1"/>
    <property type="molecule type" value="Genomic_DNA"/>
</dbReference>
<reference evidence="1 2" key="1">
    <citation type="submission" date="2017-02" db="EMBL/GenBank/DDBJ databases">
        <authorList>
            <person name="Peterson S.W."/>
        </authorList>
    </citation>
    <scope>NUCLEOTIDE SEQUENCE [LARGE SCALE GENOMIC DNA]</scope>
    <source>
        <strain evidence="1 2">3F5N</strain>
    </source>
</reference>
<dbReference type="Proteomes" id="UP000195766">
    <property type="component" value="Unassembled WGS sequence"/>
</dbReference>